<dbReference type="EMBL" id="JSAN01000047">
    <property type="protein sequence ID" value="KIC72807.1"/>
    <property type="molecule type" value="Genomic_DNA"/>
</dbReference>
<accession>A0A0C1JZU8</accession>
<proteinExistence type="predicted"/>
<dbReference type="AlphaFoldDB" id="A0A0C1JZU8"/>
<dbReference type="InterPro" id="IPR009003">
    <property type="entry name" value="Peptidase_S1_PA"/>
</dbReference>
<dbReference type="PATRIC" id="fig|362787.3.peg.766"/>
<comment type="caution">
    <text evidence="2">The sequence shown here is derived from an EMBL/GenBank/DDBJ whole genome shotgun (WGS) entry which is preliminary data.</text>
</comment>
<protein>
    <recommendedName>
        <fullName evidence="4">Serine protease</fullName>
    </recommendedName>
</protein>
<dbReference type="SUPFAM" id="SSF50494">
    <property type="entry name" value="Trypsin-like serine proteases"/>
    <property type="match status" value="1"/>
</dbReference>
<gene>
    <name evidence="2" type="ORF">DB44_CA00190</name>
</gene>
<feature type="region of interest" description="Disordered" evidence="1">
    <location>
        <begin position="157"/>
        <end position="180"/>
    </location>
</feature>
<organism evidence="2 3">
    <name type="scientific">Candidatus Protochlamydia amoebophila</name>
    <dbReference type="NCBI Taxonomy" id="362787"/>
    <lineage>
        <taxon>Bacteria</taxon>
        <taxon>Pseudomonadati</taxon>
        <taxon>Chlamydiota</taxon>
        <taxon>Chlamydiia</taxon>
        <taxon>Parachlamydiales</taxon>
        <taxon>Parachlamydiaceae</taxon>
        <taxon>Candidatus Protochlamydia</taxon>
    </lineage>
</organism>
<evidence type="ECO:0000256" key="1">
    <source>
        <dbReference type="SAM" id="MobiDB-lite"/>
    </source>
</evidence>
<evidence type="ECO:0000313" key="3">
    <source>
        <dbReference type="Proteomes" id="UP000031465"/>
    </source>
</evidence>
<sequence>MFAYNIGSTVGAPIGDNYGQRSEYTLDEYLSASRGKIRQTVNSLYQVTLPIYNETNHFTGNGVAIATDLVLTSGHCVEGEYAHVFRPDTRDISKAEVIFDGSNGELSDLDFKILHVAHANFKFIYLDIEPGFGKSIQMYFKEEKGRLNPYVKSFESMGGSNATRSDQSSSSTNRGESGAPRMSLYNSRVHAIHQGESEGLKVIDIYLALDWVSKNKQSSQQGVAQEILRRVTFANRDMIGIYTSTIVLERGKVEEEKTGVNDPVLCTVNRDNEEISGLFNYREITKSGPGPRCITIHRDGVRNSQVTYRISPNPHGSRSYNKNQGEFYKSLAKSIGEYYLLNNGTYPNNHSVFTLGVNYTLTFL</sequence>
<feature type="compositionally biased region" description="Polar residues" evidence="1">
    <location>
        <begin position="158"/>
        <end position="175"/>
    </location>
</feature>
<evidence type="ECO:0008006" key="4">
    <source>
        <dbReference type="Google" id="ProtNLM"/>
    </source>
</evidence>
<name>A0A0C1JZU8_9BACT</name>
<evidence type="ECO:0000313" key="2">
    <source>
        <dbReference type="EMBL" id="KIC72807.1"/>
    </source>
</evidence>
<reference evidence="2 3" key="1">
    <citation type="journal article" date="2014" name="Mol. Biol. Evol.">
        <title>Massive expansion of Ubiquitination-related gene families within the Chlamydiae.</title>
        <authorList>
            <person name="Domman D."/>
            <person name="Collingro A."/>
            <person name="Lagkouvardos I."/>
            <person name="Gehre L."/>
            <person name="Weinmaier T."/>
            <person name="Rattei T."/>
            <person name="Subtil A."/>
            <person name="Horn M."/>
        </authorList>
    </citation>
    <scope>NUCLEOTIDE SEQUENCE [LARGE SCALE GENOMIC DNA]</scope>
    <source>
        <strain evidence="2 3">EI2</strain>
    </source>
</reference>
<dbReference type="Proteomes" id="UP000031465">
    <property type="component" value="Unassembled WGS sequence"/>
</dbReference>